<accession>A0ACC0UMT9</accession>
<evidence type="ECO:0000313" key="1">
    <source>
        <dbReference type="EMBL" id="KAI9512996.1"/>
    </source>
</evidence>
<sequence>MPRSNARRHMNTAPPRPTLTTFSSTLRSQTHPSTPLCKPIRSNSTQIRLLLLCLLLPMFPTTSASTHRVLKVTLSHNPHRQTTFLPSLRQYSPQNHRKRKGEYAESQIVVSVVATTRKIRLASRRRWSPAMSVVVVAIQLAWILAPLLTLCVPIPGSASNVRYAKFVKKRETMLGFFSVILVTEVGIWIA</sequence>
<keyword evidence="2" id="KW-1185">Reference proteome</keyword>
<reference evidence="1" key="1">
    <citation type="submission" date="2021-03" db="EMBL/GenBank/DDBJ databases">
        <title>Evolutionary priming and transition to the ectomycorrhizal habit in an iconic lineage of mushroom-forming fungi: is preadaptation a requirement?</title>
        <authorList>
            <consortium name="DOE Joint Genome Institute"/>
            <person name="Looney B.P."/>
            <person name="Miyauchi S."/>
            <person name="Morin E."/>
            <person name="Drula E."/>
            <person name="Courty P.E."/>
            <person name="Chicoki N."/>
            <person name="Fauchery L."/>
            <person name="Kohler A."/>
            <person name="Kuo A."/>
            <person name="LaButti K."/>
            <person name="Pangilinan J."/>
            <person name="Lipzen A."/>
            <person name="Riley R."/>
            <person name="Andreopoulos W."/>
            <person name="He G."/>
            <person name="Johnson J."/>
            <person name="Barry K.W."/>
            <person name="Grigoriev I.V."/>
            <person name="Nagy L."/>
            <person name="Hibbett D."/>
            <person name="Henrissat B."/>
            <person name="Matheny P.B."/>
            <person name="Labbe J."/>
            <person name="Martin A.F."/>
        </authorList>
    </citation>
    <scope>NUCLEOTIDE SEQUENCE</scope>
    <source>
        <strain evidence="1">BPL698</strain>
    </source>
</reference>
<dbReference type="EMBL" id="JAGFNK010000004">
    <property type="protein sequence ID" value="KAI9512996.1"/>
    <property type="molecule type" value="Genomic_DNA"/>
</dbReference>
<comment type="caution">
    <text evidence="1">The sequence shown here is derived from an EMBL/GenBank/DDBJ whole genome shotgun (WGS) entry which is preliminary data.</text>
</comment>
<evidence type="ECO:0000313" key="2">
    <source>
        <dbReference type="Proteomes" id="UP001207468"/>
    </source>
</evidence>
<name>A0ACC0UMT9_9AGAM</name>
<gene>
    <name evidence="1" type="ORF">F5148DRAFT_563176</name>
</gene>
<organism evidence="1 2">
    <name type="scientific">Russula earlei</name>
    <dbReference type="NCBI Taxonomy" id="71964"/>
    <lineage>
        <taxon>Eukaryota</taxon>
        <taxon>Fungi</taxon>
        <taxon>Dikarya</taxon>
        <taxon>Basidiomycota</taxon>
        <taxon>Agaricomycotina</taxon>
        <taxon>Agaricomycetes</taxon>
        <taxon>Russulales</taxon>
        <taxon>Russulaceae</taxon>
        <taxon>Russula</taxon>
    </lineage>
</organism>
<dbReference type="Proteomes" id="UP001207468">
    <property type="component" value="Unassembled WGS sequence"/>
</dbReference>
<protein>
    <submittedName>
        <fullName evidence="1">Uncharacterized protein</fullName>
    </submittedName>
</protein>
<proteinExistence type="predicted"/>